<dbReference type="AlphaFoldDB" id="A0A8B9ZH83"/>
<keyword evidence="1" id="KW-1133">Transmembrane helix</keyword>
<organism evidence="2 3">
    <name type="scientific">Anas platyrhynchos</name>
    <name type="common">Mallard</name>
    <name type="synonym">Anas boschas</name>
    <dbReference type="NCBI Taxonomy" id="8839"/>
    <lineage>
        <taxon>Eukaryota</taxon>
        <taxon>Metazoa</taxon>
        <taxon>Chordata</taxon>
        <taxon>Craniata</taxon>
        <taxon>Vertebrata</taxon>
        <taxon>Euteleostomi</taxon>
        <taxon>Archelosauria</taxon>
        <taxon>Archosauria</taxon>
        <taxon>Dinosauria</taxon>
        <taxon>Saurischia</taxon>
        <taxon>Theropoda</taxon>
        <taxon>Coelurosauria</taxon>
        <taxon>Aves</taxon>
        <taxon>Neognathae</taxon>
        <taxon>Galloanserae</taxon>
        <taxon>Anseriformes</taxon>
        <taxon>Anatidae</taxon>
        <taxon>Anatinae</taxon>
        <taxon>Anas</taxon>
    </lineage>
</organism>
<proteinExistence type="predicted"/>
<feature type="transmembrane region" description="Helical" evidence="1">
    <location>
        <begin position="21"/>
        <end position="50"/>
    </location>
</feature>
<dbReference type="GO" id="GO:0001675">
    <property type="term" value="P:acrosome assembly"/>
    <property type="evidence" value="ECO:0007669"/>
    <property type="project" value="TreeGrafter"/>
</dbReference>
<reference evidence="2" key="2">
    <citation type="submission" date="2025-08" db="UniProtKB">
        <authorList>
            <consortium name="Ensembl"/>
        </authorList>
    </citation>
    <scope>IDENTIFICATION</scope>
</reference>
<dbReference type="Proteomes" id="UP000694400">
    <property type="component" value="Chromosome 3"/>
</dbReference>
<name>A0A8B9ZH83_ANAPL</name>
<evidence type="ECO:0000256" key="1">
    <source>
        <dbReference type="SAM" id="Phobius"/>
    </source>
</evidence>
<accession>A0A8B9ZH83</accession>
<reference evidence="2" key="1">
    <citation type="submission" date="2019-08" db="EMBL/GenBank/DDBJ databases">
        <title>Three high-quality genomes provides insights into domestication of ducks.</title>
        <authorList>
            <person name="Hou Z.C."/>
            <person name="Zhu F."/>
            <person name="Yin Z.T."/>
            <person name="Zhang F."/>
        </authorList>
    </citation>
    <scope>NUCLEOTIDE SEQUENCE [LARGE SCALE GENOMIC DNA]</scope>
</reference>
<evidence type="ECO:0000313" key="2">
    <source>
        <dbReference type="Ensembl" id="ENSAPLP00020017415.1"/>
    </source>
</evidence>
<dbReference type="PANTHER" id="PTHR47223">
    <property type="entry name" value="SPERM ACROSOME MEMBRANE-ASSOCIATED PROTEIN 1"/>
    <property type="match status" value="1"/>
</dbReference>
<keyword evidence="1" id="KW-0472">Membrane</keyword>
<dbReference type="Ensembl" id="ENSAPLT00020018815.1">
    <property type="protein sequence ID" value="ENSAPLP00020017415.1"/>
    <property type="gene ID" value="ENSAPLG00020012456.1"/>
</dbReference>
<dbReference type="InterPro" id="IPR037878">
    <property type="entry name" value="SPACA1"/>
</dbReference>
<dbReference type="GO" id="GO:0002080">
    <property type="term" value="C:acrosomal membrane"/>
    <property type="evidence" value="ECO:0007669"/>
    <property type="project" value="InterPro"/>
</dbReference>
<keyword evidence="1" id="KW-0812">Transmembrane</keyword>
<reference evidence="2" key="3">
    <citation type="submission" date="2025-09" db="UniProtKB">
        <authorList>
            <consortium name="Ensembl"/>
        </authorList>
    </citation>
    <scope>IDENTIFICATION</scope>
</reference>
<sequence>HLSSVSRLLYTGQSRKKRADAILVFCLVTGIIFTLGVIFAIIFVILHWAIVKAVLGSKNGQDDTFEKLTNKSSQSDM</sequence>
<protein>
    <submittedName>
        <fullName evidence="2">Uncharacterized protein</fullName>
    </submittedName>
</protein>
<evidence type="ECO:0000313" key="3">
    <source>
        <dbReference type="Proteomes" id="UP000694400"/>
    </source>
</evidence>
<dbReference type="PANTHER" id="PTHR47223:SF1">
    <property type="entry name" value="SPERM ACROSOME MEMBRANE-ASSOCIATED PROTEIN 1"/>
    <property type="match status" value="1"/>
</dbReference>